<organism evidence="1 2">
    <name type="scientific">Vermiconidia calcicola</name>
    <dbReference type="NCBI Taxonomy" id="1690605"/>
    <lineage>
        <taxon>Eukaryota</taxon>
        <taxon>Fungi</taxon>
        <taxon>Dikarya</taxon>
        <taxon>Ascomycota</taxon>
        <taxon>Pezizomycotina</taxon>
        <taxon>Dothideomycetes</taxon>
        <taxon>Dothideomycetidae</taxon>
        <taxon>Mycosphaerellales</taxon>
        <taxon>Extremaceae</taxon>
        <taxon>Vermiconidia</taxon>
    </lineage>
</organism>
<dbReference type="Proteomes" id="UP001281147">
    <property type="component" value="Unassembled WGS sequence"/>
</dbReference>
<proteinExistence type="predicted"/>
<dbReference type="EMBL" id="JAUTXU010000302">
    <property type="protein sequence ID" value="KAK3686784.1"/>
    <property type="molecule type" value="Genomic_DNA"/>
</dbReference>
<gene>
    <name evidence="1" type="ORF">LTR37_019463</name>
</gene>
<keyword evidence="2" id="KW-1185">Reference proteome</keyword>
<evidence type="ECO:0000313" key="1">
    <source>
        <dbReference type="EMBL" id="KAK3686784.1"/>
    </source>
</evidence>
<sequence>MDTNKSVLVSGDVERQLDANALDSDIVRLVPRDSTEPFEVHRCQLLNSSDYFVKAIEWKKLRQEVGDATLYFPEHDNEVLEFFVFWLSWDRLTLYESDYHFYDPRLLLRAWTLADQYMVSKLQQALLLPIWLSLLETPPSCELIKEVFDKTGDDSKVSELLVLAVLHECLEGGVWGPKTPRPNKDVPAEYNTAVNRLWSLWCRHDKGDRSVADLHLLVEEELLSDVRSRVSAKMFGDIEMMRRKMDAQWPSLDEIMLTMYGRPRTRRKPSQRRKDECTRCASHGIFQKPQ</sequence>
<name>A0ACC3ME70_9PEZI</name>
<protein>
    <submittedName>
        <fullName evidence="1">Uncharacterized protein</fullName>
    </submittedName>
</protein>
<comment type="caution">
    <text evidence="1">The sequence shown here is derived from an EMBL/GenBank/DDBJ whole genome shotgun (WGS) entry which is preliminary data.</text>
</comment>
<accession>A0ACC3ME70</accession>
<evidence type="ECO:0000313" key="2">
    <source>
        <dbReference type="Proteomes" id="UP001281147"/>
    </source>
</evidence>
<reference evidence="1" key="1">
    <citation type="submission" date="2023-07" db="EMBL/GenBank/DDBJ databases">
        <title>Black Yeasts Isolated from many extreme environments.</title>
        <authorList>
            <person name="Coleine C."/>
            <person name="Stajich J.E."/>
            <person name="Selbmann L."/>
        </authorList>
    </citation>
    <scope>NUCLEOTIDE SEQUENCE</scope>
    <source>
        <strain evidence="1">CCFEE 5714</strain>
    </source>
</reference>